<dbReference type="InterPro" id="IPR058279">
    <property type="entry name" value="DUF7973"/>
</dbReference>
<gene>
    <name evidence="3" type="ORF">H9980_13055</name>
</gene>
<evidence type="ECO:0000313" key="4">
    <source>
        <dbReference type="Proteomes" id="UP000886724"/>
    </source>
</evidence>
<feature type="transmembrane region" description="Helical" evidence="1">
    <location>
        <begin position="214"/>
        <end position="242"/>
    </location>
</feature>
<feature type="domain" description="DUF7973" evidence="2">
    <location>
        <begin position="5"/>
        <end position="140"/>
    </location>
</feature>
<evidence type="ECO:0000313" key="3">
    <source>
        <dbReference type="EMBL" id="HIX82876.1"/>
    </source>
</evidence>
<dbReference type="EMBL" id="DXET01000293">
    <property type="protein sequence ID" value="HIX82876.1"/>
    <property type="molecule type" value="Genomic_DNA"/>
</dbReference>
<feature type="transmembrane region" description="Helical" evidence="1">
    <location>
        <begin position="12"/>
        <end position="34"/>
    </location>
</feature>
<evidence type="ECO:0000259" key="2">
    <source>
        <dbReference type="Pfam" id="PF25928"/>
    </source>
</evidence>
<dbReference type="Pfam" id="PF25928">
    <property type="entry name" value="DUF7973"/>
    <property type="match status" value="2"/>
</dbReference>
<reference evidence="3" key="2">
    <citation type="submission" date="2021-04" db="EMBL/GenBank/DDBJ databases">
        <authorList>
            <person name="Gilroy R."/>
        </authorList>
    </citation>
    <scope>NUCLEOTIDE SEQUENCE</scope>
    <source>
        <strain evidence="3">ChiGjej1B1-14440</strain>
    </source>
</reference>
<organism evidence="3 4">
    <name type="scientific">Candidatus Erysipelatoclostridium merdavium</name>
    <dbReference type="NCBI Taxonomy" id="2838566"/>
    <lineage>
        <taxon>Bacteria</taxon>
        <taxon>Bacillati</taxon>
        <taxon>Bacillota</taxon>
        <taxon>Erysipelotrichia</taxon>
        <taxon>Erysipelotrichales</taxon>
        <taxon>Erysipelotrichales incertae sedis</taxon>
    </lineage>
</organism>
<name>A0A9D1XPA3_9FIRM</name>
<dbReference type="AlphaFoldDB" id="A0A9D1XPA3"/>
<keyword evidence="1" id="KW-1133">Transmembrane helix</keyword>
<comment type="caution">
    <text evidence="3">The sequence shown here is derived from an EMBL/GenBank/DDBJ whole genome shotgun (WGS) entry which is preliminary data.</text>
</comment>
<keyword evidence="1" id="KW-0812">Transmembrane</keyword>
<feature type="transmembrane region" description="Helical" evidence="1">
    <location>
        <begin position="54"/>
        <end position="74"/>
    </location>
</feature>
<feature type="transmembrane region" description="Helical" evidence="1">
    <location>
        <begin position="160"/>
        <end position="178"/>
    </location>
</feature>
<accession>A0A9D1XPA3</accession>
<keyword evidence="1" id="KW-0472">Membrane</keyword>
<protein>
    <recommendedName>
        <fullName evidence="2">DUF7973 domain-containing protein</fullName>
    </recommendedName>
</protein>
<sequence length="272" mass="29233">MINYLIAFVSGSLGTMIGGTASFVITGLVGLIVIILDGLGANTHLLTNQVLNLLFMPCVCFNGAVAGLAYAANVKHYDINGADGNRSLYFTGDPLVLIIGGIFGLLGYGLFSLFTYWNFPIDIGALVVLSLNMLIRVLFGTNKYIHHPSQPLFSYKQANYWCFQIIFAAVLSLIIAYFVGITGVASLGFSLSALSLVFAFSTPDFPATHHTTLIAGYAMVATNSLAISTIFGVLAQLFFIVFNTYFNTDLDSHVDAPAASIALFSLLIFTLF</sequence>
<feature type="transmembrane region" description="Helical" evidence="1">
    <location>
        <begin position="95"/>
        <end position="117"/>
    </location>
</feature>
<dbReference type="Proteomes" id="UP000886724">
    <property type="component" value="Unassembled WGS sequence"/>
</dbReference>
<proteinExistence type="predicted"/>
<feature type="transmembrane region" description="Helical" evidence="1">
    <location>
        <begin position="123"/>
        <end position="139"/>
    </location>
</feature>
<feature type="domain" description="DUF7973" evidence="2">
    <location>
        <begin position="161"/>
        <end position="269"/>
    </location>
</feature>
<evidence type="ECO:0000256" key="1">
    <source>
        <dbReference type="SAM" id="Phobius"/>
    </source>
</evidence>
<reference evidence="3" key="1">
    <citation type="journal article" date="2021" name="PeerJ">
        <title>Extensive microbial diversity within the chicken gut microbiome revealed by metagenomics and culture.</title>
        <authorList>
            <person name="Gilroy R."/>
            <person name="Ravi A."/>
            <person name="Getino M."/>
            <person name="Pursley I."/>
            <person name="Horton D.L."/>
            <person name="Alikhan N.F."/>
            <person name="Baker D."/>
            <person name="Gharbi K."/>
            <person name="Hall N."/>
            <person name="Watson M."/>
            <person name="Adriaenssens E.M."/>
            <person name="Foster-Nyarko E."/>
            <person name="Jarju S."/>
            <person name="Secka A."/>
            <person name="Antonio M."/>
            <person name="Oren A."/>
            <person name="Chaudhuri R.R."/>
            <person name="La Ragione R."/>
            <person name="Hildebrand F."/>
            <person name="Pallen M.J."/>
        </authorList>
    </citation>
    <scope>NUCLEOTIDE SEQUENCE</scope>
    <source>
        <strain evidence="3">ChiGjej1B1-14440</strain>
    </source>
</reference>